<dbReference type="GO" id="GO:0005737">
    <property type="term" value="C:cytoplasm"/>
    <property type="evidence" value="ECO:0007669"/>
    <property type="project" value="TreeGrafter"/>
</dbReference>
<organism evidence="9 10">
    <name type="scientific">Dichotomicrobium thermohalophilum</name>
    <dbReference type="NCBI Taxonomy" id="933063"/>
    <lineage>
        <taxon>Bacteria</taxon>
        <taxon>Pseudomonadati</taxon>
        <taxon>Pseudomonadota</taxon>
        <taxon>Alphaproteobacteria</taxon>
        <taxon>Hyphomicrobiales</taxon>
        <taxon>Hyphomicrobiaceae</taxon>
        <taxon>Dichotomicrobium</taxon>
    </lineage>
</organism>
<evidence type="ECO:0000256" key="5">
    <source>
        <dbReference type="ARBA" id="ARBA00023157"/>
    </source>
</evidence>
<feature type="domain" description="Glutaredoxin" evidence="8">
    <location>
        <begin position="4"/>
        <end position="64"/>
    </location>
</feature>
<dbReference type="Pfam" id="PF00462">
    <property type="entry name" value="Glutaredoxin"/>
    <property type="match status" value="1"/>
</dbReference>
<keyword evidence="6 7" id="KW-0676">Redox-active center</keyword>
<name>A0A397QBG4_9HYPH</name>
<reference evidence="9 10" key="1">
    <citation type="submission" date="2018-08" db="EMBL/GenBank/DDBJ databases">
        <title>Genomic Encyclopedia of Archaeal and Bacterial Type Strains, Phase II (KMG-II): from individual species to whole genera.</title>
        <authorList>
            <person name="Goeker M."/>
        </authorList>
    </citation>
    <scope>NUCLEOTIDE SEQUENCE [LARGE SCALE GENOMIC DNA]</scope>
    <source>
        <strain evidence="9 10">DSM 5002</strain>
    </source>
</reference>
<dbReference type="OrthoDB" id="9814618at2"/>
<dbReference type="PROSITE" id="PS51354">
    <property type="entry name" value="GLUTAREDOXIN_2"/>
    <property type="match status" value="1"/>
</dbReference>
<dbReference type="SUPFAM" id="SSF52833">
    <property type="entry name" value="Thioredoxin-like"/>
    <property type="match status" value="1"/>
</dbReference>
<dbReference type="InterPro" id="IPR014025">
    <property type="entry name" value="Glutaredoxin_subgr"/>
</dbReference>
<evidence type="ECO:0000256" key="2">
    <source>
        <dbReference type="ARBA" id="ARBA00007787"/>
    </source>
</evidence>
<evidence type="ECO:0000256" key="6">
    <source>
        <dbReference type="ARBA" id="ARBA00023284"/>
    </source>
</evidence>
<dbReference type="Proteomes" id="UP000266273">
    <property type="component" value="Unassembled WGS sequence"/>
</dbReference>
<dbReference type="GO" id="GO:0034599">
    <property type="term" value="P:cellular response to oxidative stress"/>
    <property type="evidence" value="ECO:0007669"/>
    <property type="project" value="TreeGrafter"/>
</dbReference>
<sequence length="86" mass="9441">MPKVEIYTTLFCPFCIRAKRLLRRKGASFEEFDVTMKPNARAAMRERAGGAHTVPQIFIDGEHIGGCDELHALDAAGGLDPLLARA</sequence>
<gene>
    <name evidence="9" type="ORF">BXY53_0509</name>
</gene>
<dbReference type="GO" id="GO:0015038">
    <property type="term" value="F:glutathione disulfide oxidoreductase activity"/>
    <property type="evidence" value="ECO:0007669"/>
    <property type="project" value="UniProtKB-UniRule"/>
</dbReference>
<dbReference type="PANTHER" id="PTHR45694:SF18">
    <property type="entry name" value="GLUTAREDOXIN-1-RELATED"/>
    <property type="match status" value="1"/>
</dbReference>
<dbReference type="Gene3D" id="3.40.30.10">
    <property type="entry name" value="Glutaredoxin"/>
    <property type="match status" value="1"/>
</dbReference>
<keyword evidence="4 7" id="KW-0249">Electron transport</keyword>
<dbReference type="EMBL" id="QXDF01000001">
    <property type="protein sequence ID" value="RIA55444.1"/>
    <property type="molecule type" value="Genomic_DNA"/>
</dbReference>
<evidence type="ECO:0000313" key="9">
    <source>
        <dbReference type="EMBL" id="RIA55444.1"/>
    </source>
</evidence>
<accession>A0A397QBG4</accession>
<keyword evidence="7" id="KW-0963">Cytoplasm</keyword>
<evidence type="ECO:0000259" key="8">
    <source>
        <dbReference type="Pfam" id="PF00462"/>
    </source>
</evidence>
<protein>
    <recommendedName>
        <fullName evidence="7">Glutaredoxin</fullName>
    </recommendedName>
</protein>
<evidence type="ECO:0000313" key="10">
    <source>
        <dbReference type="Proteomes" id="UP000266273"/>
    </source>
</evidence>
<evidence type="ECO:0000256" key="4">
    <source>
        <dbReference type="ARBA" id="ARBA00022982"/>
    </source>
</evidence>
<evidence type="ECO:0000256" key="1">
    <source>
        <dbReference type="ARBA" id="ARBA00002549"/>
    </source>
</evidence>
<dbReference type="CDD" id="cd03418">
    <property type="entry name" value="GRX_GRXb_1_3_like"/>
    <property type="match status" value="1"/>
</dbReference>
<dbReference type="AlphaFoldDB" id="A0A397QBG4"/>
<dbReference type="NCBIfam" id="TIGR02181">
    <property type="entry name" value="GRX_bact"/>
    <property type="match status" value="1"/>
</dbReference>
<comment type="function">
    <text evidence="1 7">Has a glutathione-disulfide oxidoreductase activity in the presence of NADPH and glutathione reductase. Reduces low molecular weight disulfides and proteins.</text>
</comment>
<dbReference type="GO" id="GO:0045454">
    <property type="term" value="P:cell redox homeostasis"/>
    <property type="evidence" value="ECO:0007669"/>
    <property type="project" value="InterPro"/>
</dbReference>
<dbReference type="RefSeq" id="WP_119060346.1">
    <property type="nucleotide sequence ID" value="NZ_QXDF01000001.1"/>
</dbReference>
<comment type="similarity">
    <text evidence="2 7">Belongs to the glutaredoxin family.</text>
</comment>
<keyword evidence="10" id="KW-1185">Reference proteome</keyword>
<dbReference type="PANTHER" id="PTHR45694">
    <property type="entry name" value="GLUTAREDOXIN 2"/>
    <property type="match status" value="1"/>
</dbReference>
<evidence type="ECO:0000256" key="3">
    <source>
        <dbReference type="ARBA" id="ARBA00022448"/>
    </source>
</evidence>
<dbReference type="InterPro" id="IPR002109">
    <property type="entry name" value="Glutaredoxin"/>
</dbReference>
<dbReference type="PROSITE" id="PS00195">
    <property type="entry name" value="GLUTAREDOXIN_1"/>
    <property type="match status" value="1"/>
</dbReference>
<dbReference type="PRINTS" id="PR00160">
    <property type="entry name" value="GLUTAREDOXIN"/>
</dbReference>
<dbReference type="InterPro" id="IPR011900">
    <property type="entry name" value="GRX_bact"/>
</dbReference>
<dbReference type="InterPro" id="IPR036249">
    <property type="entry name" value="Thioredoxin-like_sf"/>
</dbReference>
<keyword evidence="3 7" id="KW-0813">Transport</keyword>
<proteinExistence type="inferred from homology"/>
<dbReference type="InterPro" id="IPR011767">
    <property type="entry name" value="GLR_AS"/>
</dbReference>
<evidence type="ECO:0000256" key="7">
    <source>
        <dbReference type="RuleBase" id="RU364065"/>
    </source>
</evidence>
<keyword evidence="5" id="KW-1015">Disulfide bond</keyword>
<comment type="caution">
    <text evidence="9">The sequence shown here is derived from an EMBL/GenBank/DDBJ whole genome shotgun (WGS) entry which is preliminary data.</text>
</comment>